<evidence type="ECO:0000313" key="6">
    <source>
        <dbReference type="Proteomes" id="UP000464675"/>
    </source>
</evidence>
<dbReference type="EMBL" id="CP047491">
    <property type="protein sequence ID" value="QHQ37835.1"/>
    <property type="molecule type" value="Genomic_DNA"/>
</dbReference>
<dbReference type="Pfam" id="PF20434">
    <property type="entry name" value="BD-FAE"/>
    <property type="match status" value="1"/>
</dbReference>
<dbReference type="RefSeq" id="WP_161857173.1">
    <property type="nucleotide sequence ID" value="NZ_CP047491.1"/>
</dbReference>
<dbReference type="InterPro" id="IPR029058">
    <property type="entry name" value="AB_hydrolase_fold"/>
</dbReference>
<organism evidence="4 7">
    <name type="scientific">Microbulbifer hydrolyticus</name>
    <dbReference type="NCBI Taxonomy" id="48074"/>
    <lineage>
        <taxon>Bacteria</taxon>
        <taxon>Pseudomonadati</taxon>
        <taxon>Pseudomonadota</taxon>
        <taxon>Gammaproteobacteria</taxon>
        <taxon>Cellvibrionales</taxon>
        <taxon>Microbulbiferaceae</taxon>
        <taxon>Microbulbifer</taxon>
    </lineage>
</organism>
<proteinExistence type="predicted"/>
<dbReference type="EMBL" id="JACHHR010000002">
    <property type="protein sequence ID" value="MBB5211410.1"/>
    <property type="molecule type" value="Genomic_DNA"/>
</dbReference>
<sequence>MIRKLVFIFILSLMAVNTVADQQRYVNEVFEEVIRTSDIQYGQNDNDLSHQKENLTFRLFEPKGDTNEARVLLILTPGGGFVNHDDHWMDDFGIAFAKAGYVVAINRFRLSKSIDTDSNYYNAIYKAQSDQKALIRFFIKDNEGKNKYRIDVNNIFIGGHSAGATTSMFVAYADPKDKITEAIEKHAINYAGLDGNSGNPGFSYTIRGVVNLSGIVSDPDMFKHSNVPLLSIHGEKDNILRVDENGLYHAAISIQQRFNALGMKNKLYIIDEAGHNDSASTQLCPECVPIIRRFMAVNIVK</sequence>
<dbReference type="Proteomes" id="UP000464675">
    <property type="component" value="Chromosome"/>
</dbReference>
<evidence type="ECO:0000313" key="7">
    <source>
        <dbReference type="Proteomes" id="UP000563601"/>
    </source>
</evidence>
<dbReference type="GO" id="GO:0016787">
    <property type="term" value="F:hydrolase activity"/>
    <property type="evidence" value="ECO:0007669"/>
    <property type="project" value="UniProtKB-KW"/>
</dbReference>
<dbReference type="AlphaFoldDB" id="A0A6P1T7Z5"/>
<evidence type="ECO:0000313" key="4">
    <source>
        <dbReference type="EMBL" id="MBB5211410.1"/>
    </source>
</evidence>
<keyword evidence="6" id="KW-1185">Reference proteome</keyword>
<keyword evidence="1" id="KW-0378">Hydrolase</keyword>
<feature type="chain" id="PRO_5044645529" evidence="2">
    <location>
        <begin position="21"/>
        <end position="301"/>
    </location>
</feature>
<evidence type="ECO:0000259" key="3">
    <source>
        <dbReference type="Pfam" id="PF20434"/>
    </source>
</evidence>
<accession>A0A6P1T7Z5</accession>
<dbReference type="PANTHER" id="PTHR48081">
    <property type="entry name" value="AB HYDROLASE SUPERFAMILY PROTEIN C4A8.06C"/>
    <property type="match status" value="1"/>
</dbReference>
<evidence type="ECO:0000313" key="5">
    <source>
        <dbReference type="EMBL" id="QHQ37835.1"/>
    </source>
</evidence>
<dbReference type="SUPFAM" id="SSF53474">
    <property type="entry name" value="alpha/beta-Hydrolases"/>
    <property type="match status" value="1"/>
</dbReference>
<protein>
    <submittedName>
        <fullName evidence="4">Poly(3-hydroxybutyrate) depolymerase</fullName>
    </submittedName>
</protein>
<feature type="domain" description="BD-FAE-like" evidence="3">
    <location>
        <begin position="60"/>
        <end position="186"/>
    </location>
</feature>
<evidence type="ECO:0000256" key="2">
    <source>
        <dbReference type="SAM" id="SignalP"/>
    </source>
</evidence>
<dbReference type="Gene3D" id="3.40.50.1820">
    <property type="entry name" value="alpha/beta hydrolase"/>
    <property type="match status" value="1"/>
</dbReference>
<evidence type="ECO:0000256" key="1">
    <source>
        <dbReference type="ARBA" id="ARBA00022801"/>
    </source>
</evidence>
<dbReference type="InterPro" id="IPR049492">
    <property type="entry name" value="BD-FAE-like_dom"/>
</dbReference>
<feature type="signal peptide" evidence="2">
    <location>
        <begin position="1"/>
        <end position="20"/>
    </location>
</feature>
<dbReference type="InterPro" id="IPR050300">
    <property type="entry name" value="GDXG_lipolytic_enzyme"/>
</dbReference>
<reference evidence="4 7" key="2">
    <citation type="submission" date="2020-08" db="EMBL/GenBank/DDBJ databases">
        <title>Genomic Encyclopedia of Type Strains, Phase IV (KMG-IV): sequencing the most valuable type-strain genomes for metagenomic binning, comparative biology and taxonomic classification.</title>
        <authorList>
            <person name="Goeker M."/>
        </authorList>
    </citation>
    <scope>NUCLEOTIDE SEQUENCE [LARGE SCALE GENOMIC DNA]</scope>
    <source>
        <strain evidence="4 7">DSM 11525</strain>
    </source>
</reference>
<gene>
    <name evidence="5" type="ORF">GTQ55_01720</name>
    <name evidence="4" type="ORF">HNQ53_001628</name>
</gene>
<reference evidence="5 6" key="1">
    <citation type="submission" date="2020-01" db="EMBL/GenBank/DDBJ databases">
        <title>The possibility of degradation of plastic by Microbulbifer hydrolyticus IRE-31.</title>
        <authorList>
            <person name="Liu L."/>
        </authorList>
    </citation>
    <scope>NUCLEOTIDE SEQUENCE [LARGE SCALE GENOMIC DNA]</scope>
    <source>
        <strain evidence="5 6">IRE-31</strain>
    </source>
</reference>
<dbReference type="Proteomes" id="UP000563601">
    <property type="component" value="Unassembled WGS sequence"/>
</dbReference>
<name>A0A6P1T7Z5_9GAMM</name>
<keyword evidence="2" id="KW-0732">Signal</keyword>
<dbReference type="OrthoDB" id="7444512at2"/>